<sequence>MSVYSIYRNASVQTESAPTPFPLCIFLLPFPSVVRRVVPAAAVRWLRKPSLPTMHVATKFLRCLSSLLARFVNTWFVCGGWN</sequence>
<dbReference type="Proteomes" id="UP000472271">
    <property type="component" value="Chromosome 24"/>
</dbReference>
<name>A0A672Y821_9TELE</name>
<dbReference type="AlphaFoldDB" id="A0A672Y821"/>
<reference evidence="1" key="3">
    <citation type="submission" date="2025-09" db="UniProtKB">
        <authorList>
            <consortium name="Ensembl"/>
        </authorList>
    </citation>
    <scope>IDENTIFICATION</scope>
</reference>
<protein>
    <submittedName>
        <fullName evidence="1">Uncharacterized protein</fullName>
    </submittedName>
</protein>
<proteinExistence type="predicted"/>
<accession>A0A672Y821</accession>
<dbReference type="InParanoid" id="A0A672Y821"/>
<reference evidence="1" key="2">
    <citation type="submission" date="2025-08" db="UniProtKB">
        <authorList>
            <consortium name="Ensembl"/>
        </authorList>
    </citation>
    <scope>IDENTIFICATION</scope>
</reference>
<reference evidence="1" key="1">
    <citation type="submission" date="2019-06" db="EMBL/GenBank/DDBJ databases">
        <authorList>
            <consortium name="Wellcome Sanger Institute Data Sharing"/>
        </authorList>
    </citation>
    <scope>NUCLEOTIDE SEQUENCE [LARGE SCALE GENOMIC DNA]</scope>
</reference>
<evidence type="ECO:0000313" key="1">
    <source>
        <dbReference type="Ensembl" id="ENSSORP00005002763.1"/>
    </source>
</evidence>
<organism evidence="1 2">
    <name type="scientific">Sphaeramia orbicularis</name>
    <name type="common">orbiculate cardinalfish</name>
    <dbReference type="NCBI Taxonomy" id="375764"/>
    <lineage>
        <taxon>Eukaryota</taxon>
        <taxon>Metazoa</taxon>
        <taxon>Chordata</taxon>
        <taxon>Craniata</taxon>
        <taxon>Vertebrata</taxon>
        <taxon>Euteleostomi</taxon>
        <taxon>Actinopterygii</taxon>
        <taxon>Neopterygii</taxon>
        <taxon>Teleostei</taxon>
        <taxon>Neoteleostei</taxon>
        <taxon>Acanthomorphata</taxon>
        <taxon>Gobiaria</taxon>
        <taxon>Kurtiformes</taxon>
        <taxon>Apogonoidei</taxon>
        <taxon>Apogonidae</taxon>
        <taxon>Apogoninae</taxon>
        <taxon>Sphaeramia</taxon>
    </lineage>
</organism>
<dbReference type="Ensembl" id="ENSSORT00005002846.1">
    <property type="protein sequence ID" value="ENSSORP00005002763.1"/>
    <property type="gene ID" value="ENSSORG00005001711.1"/>
</dbReference>
<evidence type="ECO:0000313" key="2">
    <source>
        <dbReference type="Proteomes" id="UP000472271"/>
    </source>
</evidence>
<keyword evidence="2" id="KW-1185">Reference proteome</keyword>